<comment type="pathway">
    <text evidence="2 13">Protein modification; protein glycosylation.</text>
</comment>
<comment type="similarity">
    <text evidence="3 13">Belongs to the glycosyltransferase 13 family.</text>
</comment>
<comment type="subcellular location">
    <subcellularLocation>
        <location evidence="1 13">Golgi apparatus membrane</location>
        <topology evidence="1 13">Single-pass type II membrane protein</topology>
    </subcellularLocation>
</comment>
<dbReference type="Pfam" id="PF15711">
    <property type="entry name" value="ILEI"/>
    <property type="match status" value="1"/>
</dbReference>
<evidence type="ECO:0000256" key="3">
    <source>
        <dbReference type="ARBA" id="ARBA00006492"/>
    </source>
</evidence>
<reference evidence="15" key="2">
    <citation type="journal article" date="2023" name="Science">
        <title>Genomic signatures of disease resistance in endangered staghorn corals.</title>
        <authorList>
            <person name="Vollmer S.V."/>
            <person name="Selwyn J.D."/>
            <person name="Despard B.A."/>
            <person name="Roesel C.L."/>
        </authorList>
    </citation>
    <scope>NUCLEOTIDE SEQUENCE</scope>
    <source>
        <strain evidence="15">K2</strain>
    </source>
</reference>
<keyword evidence="4 13" id="KW-0328">Glycosyltransferase</keyword>
<keyword evidence="12 13" id="KW-0464">Manganese</keyword>
<proteinExistence type="inferred from homology"/>
<evidence type="ECO:0000256" key="1">
    <source>
        <dbReference type="ARBA" id="ARBA00004323"/>
    </source>
</evidence>
<keyword evidence="7 13" id="KW-0479">Metal-binding</keyword>
<dbReference type="Gene3D" id="3.90.550.10">
    <property type="entry name" value="Spore Coat Polysaccharide Biosynthesis Protein SpsA, Chain A"/>
    <property type="match status" value="1"/>
</dbReference>
<keyword evidence="11 13" id="KW-0472">Membrane</keyword>
<keyword evidence="10 13" id="KW-0333">Golgi apparatus</keyword>
<dbReference type="GO" id="GO:0000139">
    <property type="term" value="C:Golgi membrane"/>
    <property type="evidence" value="ECO:0007669"/>
    <property type="project" value="UniProtKB-SubCell"/>
</dbReference>
<dbReference type="SUPFAM" id="SSF53448">
    <property type="entry name" value="Nucleotide-diphospho-sugar transferases"/>
    <property type="match status" value="1"/>
</dbReference>
<evidence type="ECO:0000256" key="9">
    <source>
        <dbReference type="ARBA" id="ARBA00022989"/>
    </source>
</evidence>
<dbReference type="Proteomes" id="UP001249851">
    <property type="component" value="Unassembled WGS sequence"/>
</dbReference>
<evidence type="ECO:0000256" key="13">
    <source>
        <dbReference type="RuleBase" id="RU368119"/>
    </source>
</evidence>
<dbReference type="PANTHER" id="PTHR46396">
    <property type="entry name" value="PROTEIN O-LINKED-MANNOSE BETA-1,2-N-ACETYLGLUCOSAMINYLTRANSFERASE 1"/>
    <property type="match status" value="1"/>
</dbReference>
<dbReference type="GO" id="GO:0030145">
    <property type="term" value="F:manganese ion binding"/>
    <property type="evidence" value="ECO:0007669"/>
    <property type="project" value="UniProtKB-UniRule"/>
</dbReference>
<protein>
    <recommendedName>
        <fullName evidence="13">Alpha-1,3-mannosyl-glycoprotein 2-beta-N-acetylglucosaminyltransferase</fullName>
        <shortName evidence="13">GNT-I</shortName>
        <shortName evidence="13">GlcNAc-T I</shortName>
        <ecNumber evidence="13">2.4.1.101</ecNumber>
    </recommendedName>
    <alternativeName>
        <fullName evidence="13">N-glycosyl-oligosaccharide-glycoprotein N-acetylglucosaminyltransferase I</fullName>
    </alternativeName>
</protein>
<dbReference type="InterPro" id="IPR052463">
    <property type="entry name" value="O-linked_mannose_GnT"/>
</dbReference>
<evidence type="ECO:0000256" key="8">
    <source>
        <dbReference type="ARBA" id="ARBA00022968"/>
    </source>
</evidence>
<evidence type="ECO:0000256" key="4">
    <source>
        <dbReference type="ARBA" id="ARBA00022676"/>
    </source>
</evidence>
<dbReference type="InterPro" id="IPR029044">
    <property type="entry name" value="Nucleotide-diphossugar_trans"/>
</dbReference>
<organism evidence="15 16">
    <name type="scientific">Acropora cervicornis</name>
    <name type="common">Staghorn coral</name>
    <dbReference type="NCBI Taxonomy" id="6130"/>
    <lineage>
        <taxon>Eukaryota</taxon>
        <taxon>Metazoa</taxon>
        <taxon>Cnidaria</taxon>
        <taxon>Anthozoa</taxon>
        <taxon>Hexacorallia</taxon>
        <taxon>Scleractinia</taxon>
        <taxon>Astrocoeniina</taxon>
        <taxon>Acroporidae</taxon>
        <taxon>Acropora</taxon>
    </lineage>
</organism>
<reference evidence="15" key="1">
    <citation type="journal article" date="2023" name="G3 (Bethesda)">
        <title>Whole genome assembly and annotation of the endangered Caribbean coral Acropora cervicornis.</title>
        <authorList>
            <person name="Selwyn J.D."/>
            <person name="Vollmer S.V."/>
        </authorList>
    </citation>
    <scope>NUCLEOTIDE SEQUENCE</scope>
    <source>
        <strain evidence="15">K2</strain>
    </source>
</reference>
<evidence type="ECO:0000313" key="16">
    <source>
        <dbReference type="Proteomes" id="UP001249851"/>
    </source>
</evidence>
<dbReference type="EMBL" id="JARQWQ010000034">
    <property type="protein sequence ID" value="KAK2560897.1"/>
    <property type="molecule type" value="Genomic_DNA"/>
</dbReference>
<keyword evidence="8 13" id="KW-0735">Signal-anchor</keyword>
<keyword evidence="16" id="KW-1185">Reference proteome</keyword>
<comment type="function">
    <text evidence="13">Initiates complex N-linked carbohydrate formation. Essential for the conversion of high-mannose to hybrid and complex N-glycans.</text>
</comment>
<dbReference type="PANTHER" id="PTHR46396:SF1">
    <property type="entry name" value="PROTEIN O-LINKED-MANNOSE BETA-1,2-N-ACETYLGLUCOSAMINYLTRANSFERASE 1"/>
    <property type="match status" value="1"/>
</dbReference>
<evidence type="ECO:0000256" key="7">
    <source>
        <dbReference type="ARBA" id="ARBA00022723"/>
    </source>
</evidence>
<dbReference type="GO" id="GO:0003827">
    <property type="term" value="F:alpha-1,3-mannosylglycoprotein 2-beta-N-acetylglucosaminyltransferase activity"/>
    <property type="evidence" value="ECO:0007669"/>
    <property type="project" value="UniProtKB-UniRule"/>
</dbReference>
<accession>A0AAD9V4K3</accession>
<dbReference type="Pfam" id="PF03071">
    <property type="entry name" value="GNT-I"/>
    <property type="match status" value="1"/>
</dbReference>
<gene>
    <name evidence="15" type="ORF">P5673_016005</name>
</gene>
<name>A0AAD9V4K3_ACRCE</name>
<feature type="domain" description="ILEI/PANDER" evidence="14">
    <location>
        <begin position="81"/>
        <end position="163"/>
    </location>
</feature>
<sequence length="584" mass="67873">MPSWMRKGSKKNRTIIIVLILIMGGTSLFNILFMLHTASELTGKDADTDQYDHHDAEEPQHLLVPSALYWKKRDDSVASPVVLNEVTGAVMSSRWYDTYESLHDSRLLLDHLQGLRRGRILCFAIKDEASLQLNDDVRTFIKRLGSNYVSQIKWRSMWAFVVQRLESQSIVYGESLQQAAGHDSWGSSVHLYTTVKLLPEVHVKCNWYQSQENTRRREFCDKYEGYSNVCSCDNPLSLDFNPPPFQDGSRLKLPLAVMASNRPVYLLRMLLSLRTVEGLDISLVTVFIDGFFDEPASVAKLFDLNVEHHAGVGKLNTRISQEDLSMSVDVLSYFKQLLPVFESDKSVYCISAWNDQGYKHLSNDPAMMYRVETMPGLGWVLSRSLFKDELEKKWPRPDQPHDWDMWMRMDFNKKGRECVIPDISRTFHFGAKGLNIGSFMQEIYFDTHALNTVKDVKFDIDLMYKDNYEKEMLRLIRKAKLLDHSKSPCVELQDFVPNTEGETYVFYFRKKNSVDFKTWRNIARCFRMWDLDNRGFHKSAWRFWIKKNHVIAIGCPASIYCKNKPEYLEPIALPDKVTRPRDPV</sequence>
<evidence type="ECO:0000256" key="12">
    <source>
        <dbReference type="ARBA" id="ARBA00023211"/>
    </source>
</evidence>
<dbReference type="EC" id="2.4.1.101" evidence="13"/>
<comment type="cofactor">
    <cofactor evidence="13">
        <name>Mn(2+)</name>
        <dbReference type="ChEBI" id="CHEBI:29035"/>
    </cofactor>
    <text evidence="13">The cofactor is mostly bound to the substrate.</text>
</comment>
<feature type="transmembrane region" description="Helical" evidence="13">
    <location>
        <begin position="12"/>
        <end position="35"/>
    </location>
</feature>
<comment type="catalytic activity">
    <reaction evidence="13">
        <text>N(4)-(alpha-D-Man-(1-&gt;3)-[alpha-D-Man-(1-&gt;3)-[alpha-D-Man-(1-&gt;6)]-alpha-D-Man-(1-&gt;6)]-beta-D-Man-(1-&gt;4)-beta-D-GlcNAc-(1-&gt;4)-beta-D-GlcNAc)-L-asparaginyl-[protein] (N-glucan mannose isomer 5A1,2) + UDP-N-acetyl-alpha-D-glucosamine = N(4)-{beta-D-GlcNAc-(1-&gt;2)-alpha-D-Man-(1-&gt;3)-[alpha-D-Man-(1-&gt;3)-[alpha-D-Man-(1-&gt;6)]-alpha-D-Man-(1-&gt;6)]-beta-D-Man-(1-&gt;4)-beta-D-GlcNAc-(1-&gt;4)-beta-D-GlcNAc}-L-asparaginyl-[protein] + UDP + H(+)</text>
        <dbReference type="Rhea" id="RHEA:11456"/>
        <dbReference type="Rhea" id="RHEA-COMP:14367"/>
        <dbReference type="Rhea" id="RHEA-COMP:14368"/>
        <dbReference type="ChEBI" id="CHEBI:15378"/>
        <dbReference type="ChEBI" id="CHEBI:57705"/>
        <dbReference type="ChEBI" id="CHEBI:58223"/>
        <dbReference type="ChEBI" id="CHEBI:59087"/>
        <dbReference type="ChEBI" id="CHEBI:60625"/>
        <dbReference type="EC" id="2.4.1.101"/>
    </reaction>
</comment>
<keyword evidence="6 13" id="KW-0812">Transmembrane</keyword>
<evidence type="ECO:0000256" key="6">
    <source>
        <dbReference type="ARBA" id="ARBA00022692"/>
    </source>
</evidence>
<keyword evidence="9 13" id="KW-1133">Transmembrane helix</keyword>
<dbReference type="GO" id="GO:0016266">
    <property type="term" value="P:protein O-linked glycosylation via N-acetyl-galactosamine"/>
    <property type="evidence" value="ECO:0007669"/>
    <property type="project" value="TreeGrafter"/>
</dbReference>
<dbReference type="InterPro" id="IPR039477">
    <property type="entry name" value="ILEI/PANDER_dom"/>
</dbReference>
<evidence type="ECO:0000256" key="2">
    <source>
        <dbReference type="ARBA" id="ARBA00004922"/>
    </source>
</evidence>
<comment type="caution">
    <text evidence="15">The sequence shown here is derived from an EMBL/GenBank/DDBJ whole genome shotgun (WGS) entry which is preliminary data.</text>
</comment>
<dbReference type="GO" id="GO:0047223">
    <property type="term" value="F:beta-1,3-galactosyl-O-glycosyl-glycoprotein beta-1,3-N-acetylglucosaminyltransferase activity"/>
    <property type="evidence" value="ECO:0007669"/>
    <property type="project" value="TreeGrafter"/>
</dbReference>
<dbReference type="AlphaFoldDB" id="A0AAD9V4K3"/>
<evidence type="ECO:0000259" key="14">
    <source>
        <dbReference type="Pfam" id="PF15711"/>
    </source>
</evidence>
<dbReference type="InterPro" id="IPR004139">
    <property type="entry name" value="Glyco_trans_13"/>
</dbReference>
<evidence type="ECO:0000256" key="11">
    <source>
        <dbReference type="ARBA" id="ARBA00023136"/>
    </source>
</evidence>
<keyword evidence="5" id="KW-0808">Transferase</keyword>
<evidence type="ECO:0000256" key="10">
    <source>
        <dbReference type="ARBA" id="ARBA00023034"/>
    </source>
</evidence>
<evidence type="ECO:0000313" key="15">
    <source>
        <dbReference type="EMBL" id="KAK2560897.1"/>
    </source>
</evidence>
<evidence type="ECO:0000256" key="5">
    <source>
        <dbReference type="ARBA" id="ARBA00022679"/>
    </source>
</evidence>